<dbReference type="Proteomes" id="UP000198211">
    <property type="component" value="Unassembled WGS sequence"/>
</dbReference>
<reference evidence="2" key="1">
    <citation type="submission" date="2017-03" db="EMBL/GenBank/DDBJ databases">
        <title>Phytopthora megakarya and P. palmivora, two closely related causual agents of cacao black pod achieved similar genome size and gene model numbers by different mechanisms.</title>
        <authorList>
            <person name="Ali S."/>
            <person name="Shao J."/>
            <person name="Larry D.J."/>
            <person name="Kronmiller B."/>
            <person name="Shen D."/>
            <person name="Strem M.D."/>
            <person name="Melnick R.L."/>
            <person name="Guiltinan M.J."/>
            <person name="Tyler B.M."/>
            <person name="Meinhardt L.W."/>
            <person name="Bailey B.A."/>
        </authorList>
    </citation>
    <scope>NUCLEOTIDE SEQUENCE [LARGE SCALE GENOMIC DNA]</scope>
    <source>
        <strain evidence="2">zdho120</strain>
    </source>
</reference>
<protein>
    <submittedName>
        <fullName evidence="1">Reverse transcriptase</fullName>
    </submittedName>
</protein>
<comment type="caution">
    <text evidence="1">The sequence shown here is derived from an EMBL/GenBank/DDBJ whole genome shotgun (WGS) entry which is preliminary data.</text>
</comment>
<name>A0A225WSU3_9STRA</name>
<sequence>MSVLFVLSEDNVLYYVGTGPLRSDLPQEDAMLRLVVPSMMIQEVLQNWHDSVNLDYYWIGLYADVAKHVQSCPDGSSSESRPKIRGYSPGNILAERPFQVVSMDLMDFVIPLPKSRRGNTAL</sequence>
<gene>
    <name evidence="1" type="ORF">PHMEG_0004815</name>
</gene>
<dbReference type="EMBL" id="NBNE01000294">
    <property type="protein sequence ID" value="OWZ20753.1"/>
    <property type="molecule type" value="Genomic_DNA"/>
</dbReference>
<keyword evidence="1" id="KW-0548">Nucleotidyltransferase</keyword>
<evidence type="ECO:0000313" key="2">
    <source>
        <dbReference type="Proteomes" id="UP000198211"/>
    </source>
</evidence>
<keyword evidence="1" id="KW-0808">Transferase</keyword>
<dbReference type="GO" id="GO:0003964">
    <property type="term" value="F:RNA-directed DNA polymerase activity"/>
    <property type="evidence" value="ECO:0007669"/>
    <property type="project" value="UniProtKB-KW"/>
</dbReference>
<accession>A0A225WSU3</accession>
<keyword evidence="2" id="KW-1185">Reference proteome</keyword>
<organism evidence="1 2">
    <name type="scientific">Phytophthora megakarya</name>
    <dbReference type="NCBI Taxonomy" id="4795"/>
    <lineage>
        <taxon>Eukaryota</taxon>
        <taxon>Sar</taxon>
        <taxon>Stramenopiles</taxon>
        <taxon>Oomycota</taxon>
        <taxon>Peronosporomycetes</taxon>
        <taxon>Peronosporales</taxon>
        <taxon>Peronosporaceae</taxon>
        <taxon>Phytophthora</taxon>
    </lineage>
</organism>
<keyword evidence="1" id="KW-0695">RNA-directed DNA polymerase</keyword>
<dbReference type="AlphaFoldDB" id="A0A225WSU3"/>
<proteinExistence type="predicted"/>
<evidence type="ECO:0000313" key="1">
    <source>
        <dbReference type="EMBL" id="OWZ20753.1"/>
    </source>
</evidence>